<sequence>MTIIDKIAWIFIENRRILSTKSFGKDKYYLPGGKREGNETDQQTLVREIEEELNVIINQQSINYFGTFKAQAHGHASNILVQMICYKADYSGTLQASSEIEEVKWLQYSDREHISAVDQIIFEELKAKNEID</sequence>
<evidence type="ECO:0000313" key="8">
    <source>
        <dbReference type="Proteomes" id="UP000621670"/>
    </source>
</evidence>
<dbReference type="PROSITE" id="PS00893">
    <property type="entry name" value="NUDIX_BOX"/>
    <property type="match status" value="1"/>
</dbReference>
<dbReference type="RefSeq" id="WP_166134916.1">
    <property type="nucleotide sequence ID" value="NZ_JAAOBY010000003.1"/>
</dbReference>
<dbReference type="InterPro" id="IPR000086">
    <property type="entry name" value="NUDIX_hydrolase_dom"/>
</dbReference>
<dbReference type="InterPro" id="IPR015797">
    <property type="entry name" value="NUDIX_hydrolase-like_dom_sf"/>
</dbReference>
<comment type="caution">
    <text evidence="7">The sequence shown here is derived from an EMBL/GenBank/DDBJ whole genome shotgun (WGS) entry which is preliminary data.</text>
</comment>
<keyword evidence="8" id="KW-1185">Reference proteome</keyword>
<evidence type="ECO:0000259" key="6">
    <source>
        <dbReference type="PROSITE" id="PS51462"/>
    </source>
</evidence>
<evidence type="ECO:0000256" key="3">
    <source>
        <dbReference type="ARBA" id="ARBA00022723"/>
    </source>
</evidence>
<name>A0ABR7JFF3_9FLAO</name>
<comment type="cofactor">
    <cofactor evidence="1">
        <name>Mg(2+)</name>
        <dbReference type="ChEBI" id="CHEBI:18420"/>
    </cofactor>
</comment>
<comment type="similarity">
    <text evidence="2">Belongs to the Nudix hydrolase family.</text>
</comment>
<dbReference type="SUPFAM" id="SSF55811">
    <property type="entry name" value="Nudix"/>
    <property type="match status" value="1"/>
</dbReference>
<dbReference type="InterPro" id="IPR020084">
    <property type="entry name" value="NUDIX_hydrolase_CS"/>
</dbReference>
<accession>A0ABR7JFF3</accession>
<protein>
    <submittedName>
        <fullName evidence="7">NUDIX domain-containing protein</fullName>
    </submittedName>
</protein>
<feature type="domain" description="Nudix hydrolase" evidence="6">
    <location>
        <begin position="1"/>
        <end position="129"/>
    </location>
</feature>
<keyword evidence="5" id="KW-0460">Magnesium</keyword>
<dbReference type="EMBL" id="JACRUM010000003">
    <property type="protein sequence ID" value="MBC5863202.1"/>
    <property type="molecule type" value="Genomic_DNA"/>
</dbReference>
<evidence type="ECO:0000256" key="1">
    <source>
        <dbReference type="ARBA" id="ARBA00001946"/>
    </source>
</evidence>
<evidence type="ECO:0000256" key="2">
    <source>
        <dbReference type="ARBA" id="ARBA00005582"/>
    </source>
</evidence>
<keyword evidence="4" id="KW-0378">Hydrolase</keyword>
<dbReference type="Proteomes" id="UP000621670">
    <property type="component" value="Unassembled WGS sequence"/>
</dbReference>
<dbReference type="PROSITE" id="PS51462">
    <property type="entry name" value="NUDIX"/>
    <property type="match status" value="1"/>
</dbReference>
<gene>
    <name evidence="7" type="ORF">H8R26_07170</name>
</gene>
<evidence type="ECO:0000256" key="4">
    <source>
        <dbReference type="ARBA" id="ARBA00022801"/>
    </source>
</evidence>
<proteinExistence type="inferred from homology"/>
<organism evidence="7 8">
    <name type="scientific">Flavobacterium turcicum</name>
    <dbReference type="NCBI Taxonomy" id="2764718"/>
    <lineage>
        <taxon>Bacteria</taxon>
        <taxon>Pseudomonadati</taxon>
        <taxon>Bacteroidota</taxon>
        <taxon>Flavobacteriia</taxon>
        <taxon>Flavobacteriales</taxon>
        <taxon>Flavobacteriaceae</taxon>
        <taxon>Flavobacterium</taxon>
    </lineage>
</organism>
<dbReference type="PANTHER" id="PTHR43758">
    <property type="entry name" value="7,8-DIHYDRO-8-OXOGUANINE TRIPHOSPHATASE"/>
    <property type="match status" value="1"/>
</dbReference>
<dbReference type="PANTHER" id="PTHR43758:SF2">
    <property type="entry name" value="OXIDIZED PURINE NUCLEOSIDE TRIPHOSPHATE HYDROLASE"/>
    <property type="match status" value="1"/>
</dbReference>
<evidence type="ECO:0000256" key="5">
    <source>
        <dbReference type="ARBA" id="ARBA00022842"/>
    </source>
</evidence>
<dbReference type="CDD" id="cd04690">
    <property type="entry name" value="NUDIX_Hydrolase"/>
    <property type="match status" value="1"/>
</dbReference>
<evidence type="ECO:0000313" key="7">
    <source>
        <dbReference type="EMBL" id="MBC5863202.1"/>
    </source>
</evidence>
<keyword evidence="3" id="KW-0479">Metal-binding</keyword>
<dbReference type="Gene3D" id="3.90.79.10">
    <property type="entry name" value="Nucleoside Triphosphate Pyrophosphohydrolase"/>
    <property type="match status" value="1"/>
</dbReference>
<reference evidence="7 8" key="1">
    <citation type="submission" date="2020-08" db="EMBL/GenBank/DDBJ databases">
        <title>Description of novel Flavobacterium F-400 isolate.</title>
        <authorList>
            <person name="Saticioglu I."/>
            <person name="Duman M."/>
            <person name="Altun S."/>
        </authorList>
    </citation>
    <scope>NUCLEOTIDE SEQUENCE [LARGE SCALE GENOMIC DNA]</scope>
    <source>
        <strain evidence="7 8">F-400</strain>
    </source>
</reference>
<dbReference type="Pfam" id="PF00293">
    <property type="entry name" value="NUDIX"/>
    <property type="match status" value="1"/>
</dbReference>